<dbReference type="AlphaFoldDB" id="A0A8H4A2Y0"/>
<evidence type="ECO:0000313" key="2">
    <source>
        <dbReference type="Proteomes" id="UP000439903"/>
    </source>
</evidence>
<reference evidence="1 2" key="1">
    <citation type="journal article" date="2019" name="Environ. Microbiol.">
        <title>At the nexus of three kingdoms: the genome of the mycorrhizal fungus Gigaspora margarita provides insights into plant, endobacterial and fungal interactions.</title>
        <authorList>
            <person name="Venice F."/>
            <person name="Ghignone S."/>
            <person name="Salvioli di Fossalunga A."/>
            <person name="Amselem J."/>
            <person name="Novero M."/>
            <person name="Xianan X."/>
            <person name="Sedzielewska Toro K."/>
            <person name="Morin E."/>
            <person name="Lipzen A."/>
            <person name="Grigoriev I.V."/>
            <person name="Henrissat B."/>
            <person name="Martin F.M."/>
            <person name="Bonfante P."/>
        </authorList>
    </citation>
    <scope>NUCLEOTIDE SEQUENCE [LARGE SCALE GENOMIC DNA]</scope>
    <source>
        <strain evidence="1 2">BEG34</strain>
    </source>
</reference>
<keyword evidence="2" id="KW-1185">Reference proteome</keyword>
<dbReference type="Proteomes" id="UP000439903">
    <property type="component" value="Unassembled WGS sequence"/>
</dbReference>
<proteinExistence type="predicted"/>
<evidence type="ECO:0000313" key="1">
    <source>
        <dbReference type="EMBL" id="KAF0399371.1"/>
    </source>
</evidence>
<organism evidence="1 2">
    <name type="scientific">Gigaspora margarita</name>
    <dbReference type="NCBI Taxonomy" id="4874"/>
    <lineage>
        <taxon>Eukaryota</taxon>
        <taxon>Fungi</taxon>
        <taxon>Fungi incertae sedis</taxon>
        <taxon>Mucoromycota</taxon>
        <taxon>Glomeromycotina</taxon>
        <taxon>Glomeromycetes</taxon>
        <taxon>Diversisporales</taxon>
        <taxon>Gigasporaceae</taxon>
        <taxon>Gigaspora</taxon>
    </lineage>
</organism>
<protein>
    <submittedName>
        <fullName evidence="1">Uncharacterized protein</fullName>
    </submittedName>
</protein>
<dbReference type="EMBL" id="WTPW01002068">
    <property type="protein sequence ID" value="KAF0399371.1"/>
    <property type="molecule type" value="Genomic_DNA"/>
</dbReference>
<gene>
    <name evidence="1" type="ORF">F8M41_009734</name>
</gene>
<accession>A0A8H4A2Y0</accession>
<sequence>MFFEVPEMGAANNMLFKPIEIETTSNMLFILTEINTNEMPFELSQLGSAECETTDTALQISETAREHHNRIARE</sequence>
<name>A0A8H4A2Y0_GIGMA</name>
<comment type="caution">
    <text evidence="1">The sequence shown here is derived from an EMBL/GenBank/DDBJ whole genome shotgun (WGS) entry which is preliminary data.</text>
</comment>
<dbReference type="OrthoDB" id="2477911at2759"/>